<accession>A0ABT0XSM6</accession>
<gene>
    <name evidence="1" type="ORF">LXN57_04275</name>
</gene>
<dbReference type="Pfam" id="PF04134">
    <property type="entry name" value="DCC1-like"/>
    <property type="match status" value="1"/>
</dbReference>
<dbReference type="EMBL" id="JAMQOL010000005">
    <property type="protein sequence ID" value="MCM4076781.1"/>
    <property type="molecule type" value="Genomic_DNA"/>
</dbReference>
<evidence type="ECO:0000313" key="1">
    <source>
        <dbReference type="EMBL" id="MCM4076781.1"/>
    </source>
</evidence>
<name>A0ABT0XSM6_9ACTN</name>
<reference evidence="1 2" key="1">
    <citation type="submission" date="2022-06" db="EMBL/GenBank/DDBJ databases">
        <title>Actinoplanes abujensis sp. nov., isolated from Nigerian arid soil.</title>
        <authorList>
            <person name="Ding P."/>
        </authorList>
    </citation>
    <scope>NUCLEOTIDE SEQUENCE [LARGE SCALE GENOMIC DNA]</scope>
    <source>
        <strain evidence="2">TRM88002</strain>
    </source>
</reference>
<comment type="caution">
    <text evidence="1">The sequence shown here is derived from an EMBL/GenBank/DDBJ whole genome shotgun (WGS) entry which is preliminary data.</text>
</comment>
<evidence type="ECO:0000313" key="2">
    <source>
        <dbReference type="Proteomes" id="UP001523216"/>
    </source>
</evidence>
<organism evidence="1 2">
    <name type="scientific">Paractinoplanes hotanensis</name>
    <dbReference type="NCBI Taxonomy" id="2906497"/>
    <lineage>
        <taxon>Bacteria</taxon>
        <taxon>Bacillati</taxon>
        <taxon>Actinomycetota</taxon>
        <taxon>Actinomycetes</taxon>
        <taxon>Micromonosporales</taxon>
        <taxon>Micromonosporaceae</taxon>
        <taxon>Paractinoplanes</taxon>
    </lineage>
</organism>
<dbReference type="Proteomes" id="UP001523216">
    <property type="component" value="Unassembled WGS sequence"/>
</dbReference>
<dbReference type="InterPro" id="IPR007263">
    <property type="entry name" value="DCC1-like"/>
</dbReference>
<protein>
    <submittedName>
        <fullName evidence="1">DUF393 domain-containing protein</fullName>
    </submittedName>
</protein>
<keyword evidence="2" id="KW-1185">Reference proteome</keyword>
<proteinExistence type="predicted"/>
<sequence length="159" mass="16975">MTENQGPVVRGGGRALPAGVTPILRFTVLYDAGCPICRAARRWLSQRAQLVPLEFVPAGSPEARQRFPGLDHEATLRDVTVIGDDGSVYVGDGAWVACLWALADYRGTAERMSSPALLPTARRFVAAASAVRERTRSGGFGDGAAGSEYYGDGCDDRCR</sequence>
<dbReference type="RefSeq" id="WP_251796662.1">
    <property type="nucleotide sequence ID" value="NZ_JAMQOL010000005.1"/>
</dbReference>